<evidence type="ECO:0000256" key="1">
    <source>
        <dbReference type="SAM" id="SignalP"/>
    </source>
</evidence>
<evidence type="ECO:0000313" key="4">
    <source>
        <dbReference type="Proteomes" id="UP000215405"/>
    </source>
</evidence>
<organism evidence="3 4">
    <name type="scientific">Notoacmeibacter marinus</name>
    <dbReference type="NCBI Taxonomy" id="1876515"/>
    <lineage>
        <taxon>Bacteria</taxon>
        <taxon>Pseudomonadati</taxon>
        <taxon>Pseudomonadota</taxon>
        <taxon>Alphaproteobacteria</taxon>
        <taxon>Hyphomicrobiales</taxon>
        <taxon>Notoacmeibacteraceae</taxon>
        <taxon>Notoacmeibacter</taxon>
    </lineage>
</organism>
<dbReference type="InterPro" id="IPR027372">
    <property type="entry name" value="Phytase-like_dom"/>
</dbReference>
<feature type="signal peptide" evidence="1">
    <location>
        <begin position="1"/>
        <end position="24"/>
    </location>
</feature>
<protein>
    <recommendedName>
        <fullName evidence="2">Phytase-like domain-containing protein</fullName>
    </recommendedName>
</protein>
<dbReference type="AlphaFoldDB" id="A0A231V4Z5"/>
<keyword evidence="4" id="KW-1185">Reference proteome</keyword>
<dbReference type="Proteomes" id="UP000215405">
    <property type="component" value="Unassembled WGS sequence"/>
</dbReference>
<dbReference type="EMBL" id="NBYO01000001">
    <property type="protein sequence ID" value="OXT02666.1"/>
    <property type="molecule type" value="Genomic_DNA"/>
</dbReference>
<dbReference type="InterPro" id="IPR014567">
    <property type="entry name" value="UCP031900"/>
</dbReference>
<dbReference type="PIRSF" id="PIRSF031900">
    <property type="entry name" value="UCP031900"/>
    <property type="match status" value="1"/>
</dbReference>
<dbReference type="RefSeq" id="WP_094076617.1">
    <property type="nucleotide sequence ID" value="NZ_NBYO01000001.1"/>
</dbReference>
<name>A0A231V4Z5_9HYPH</name>
<dbReference type="Pfam" id="PF13449">
    <property type="entry name" value="Phytase-like"/>
    <property type="match status" value="1"/>
</dbReference>
<feature type="chain" id="PRO_5013325585" description="Phytase-like domain-containing protein" evidence="1">
    <location>
        <begin position="25"/>
        <end position="339"/>
    </location>
</feature>
<reference evidence="4" key="1">
    <citation type="journal article" date="2017" name="Int. J. Syst. Evol. Microbiol.">
        <title>Notoacmeibacter marinus gen. nov., sp. nov., isolated from the gut of a limpet and proposal of Notoacmeibacteraceae fam. nov. in the order Rhizobiales of the class Alphaproteobacteria.</title>
        <authorList>
            <person name="Huang Z."/>
            <person name="Guo F."/>
            <person name="Lai Q."/>
        </authorList>
    </citation>
    <scope>NUCLEOTIDE SEQUENCE [LARGE SCALE GENOMIC DNA]</scope>
    <source>
        <strain evidence="4">XMTR2A4</strain>
    </source>
</reference>
<proteinExistence type="predicted"/>
<sequence length="339" mass="36680">MSGRSAVALAIGALVATIAMTATAWAEAFAVRTEPIETFRIGSDETQFGPLRFVGGLNLIGGHRHLGAFSAFRFRDGDGGRIVAVSDTGFFLFARIERDAEGRPIGIADASLSEMTDRTGKVQRGKYLSDAEGLSLDGDRASVAFERIDRIVEFQLDGDRASPLPTEVPILIPGRELRSNGGLEALVRTPEGGPFEGARIAIAETSIDRNGNILAVVLEGSRRGQFSVRKSGRFSPTDAAILPGERLLLLERSFSLARGVGMQLRMIDLATIRPGATVDGEVILTTDMRYQIDNMEGIDAFRAPDGKLRIGLISDDNRSILQRTLYLEFELNAADKAIR</sequence>
<evidence type="ECO:0000313" key="3">
    <source>
        <dbReference type="EMBL" id="OXT02666.1"/>
    </source>
</evidence>
<accession>A0A231V4Z5</accession>
<keyword evidence="1" id="KW-0732">Signal</keyword>
<feature type="domain" description="Phytase-like" evidence="2">
    <location>
        <begin position="65"/>
        <end position="317"/>
    </location>
</feature>
<gene>
    <name evidence="3" type="ORF">B7H23_07210</name>
</gene>
<evidence type="ECO:0000259" key="2">
    <source>
        <dbReference type="Pfam" id="PF13449"/>
    </source>
</evidence>
<comment type="caution">
    <text evidence="3">The sequence shown here is derived from an EMBL/GenBank/DDBJ whole genome shotgun (WGS) entry which is preliminary data.</text>
</comment>